<keyword evidence="1" id="KW-0808">Transferase</keyword>
<dbReference type="InterPro" id="IPR000182">
    <property type="entry name" value="GNAT_dom"/>
</dbReference>
<dbReference type="SUPFAM" id="SSF55729">
    <property type="entry name" value="Acyl-CoA N-acyltransferases (Nat)"/>
    <property type="match status" value="1"/>
</dbReference>
<protein>
    <recommendedName>
        <fullName evidence="3">N-acetyltransferase domain-containing protein</fullName>
    </recommendedName>
</protein>
<dbReference type="InterPro" id="IPR016181">
    <property type="entry name" value="Acyl_CoA_acyltransferase"/>
</dbReference>
<proteinExistence type="predicted"/>
<gene>
    <name evidence="4" type="ORF">MNBD_ALPHA05-2257</name>
</gene>
<dbReference type="Gene3D" id="3.40.630.30">
    <property type="match status" value="1"/>
</dbReference>
<dbReference type="AlphaFoldDB" id="A0A3B0RWM7"/>
<accession>A0A3B0RWM7</accession>
<dbReference type="CDD" id="cd04301">
    <property type="entry name" value="NAT_SF"/>
    <property type="match status" value="1"/>
</dbReference>
<keyword evidence="2" id="KW-0012">Acyltransferase</keyword>
<dbReference type="Pfam" id="PF00583">
    <property type="entry name" value="Acetyltransf_1"/>
    <property type="match status" value="1"/>
</dbReference>
<evidence type="ECO:0000259" key="3">
    <source>
        <dbReference type="PROSITE" id="PS51186"/>
    </source>
</evidence>
<evidence type="ECO:0000313" key="4">
    <source>
        <dbReference type="EMBL" id="VAV95802.1"/>
    </source>
</evidence>
<sequence length="184" mass="20659">MRTASETISIAEVTDPAMAATLADFSAATFTQTFGHLYKPEDIRAFLTEKHAVEIYRDLITDKQSAVWLARDEAGEAIGYAVAGPCRLPAPDMPDNSGELSRLYVSEAARGAGLGQRMLAYVFAWLEARYDPVYLSVYSQNHGAQRLYQRYGFEKVHDYFFMVGNHADAEFIMKRQHLGSRDYA</sequence>
<evidence type="ECO:0000256" key="2">
    <source>
        <dbReference type="ARBA" id="ARBA00023315"/>
    </source>
</evidence>
<reference evidence="4" key="1">
    <citation type="submission" date="2018-06" db="EMBL/GenBank/DDBJ databases">
        <authorList>
            <person name="Zhirakovskaya E."/>
        </authorList>
    </citation>
    <scope>NUCLEOTIDE SEQUENCE</scope>
</reference>
<evidence type="ECO:0000256" key="1">
    <source>
        <dbReference type="ARBA" id="ARBA00022679"/>
    </source>
</evidence>
<dbReference type="GO" id="GO:0016747">
    <property type="term" value="F:acyltransferase activity, transferring groups other than amino-acyl groups"/>
    <property type="evidence" value="ECO:0007669"/>
    <property type="project" value="InterPro"/>
</dbReference>
<organism evidence="4">
    <name type="scientific">hydrothermal vent metagenome</name>
    <dbReference type="NCBI Taxonomy" id="652676"/>
    <lineage>
        <taxon>unclassified sequences</taxon>
        <taxon>metagenomes</taxon>
        <taxon>ecological metagenomes</taxon>
    </lineage>
</organism>
<dbReference type="PANTHER" id="PTHR43877">
    <property type="entry name" value="AMINOALKYLPHOSPHONATE N-ACETYLTRANSFERASE-RELATED-RELATED"/>
    <property type="match status" value="1"/>
</dbReference>
<dbReference type="InterPro" id="IPR050832">
    <property type="entry name" value="Bact_Acetyltransf"/>
</dbReference>
<dbReference type="EMBL" id="UOEH01000176">
    <property type="protein sequence ID" value="VAV95802.1"/>
    <property type="molecule type" value="Genomic_DNA"/>
</dbReference>
<dbReference type="PROSITE" id="PS51186">
    <property type="entry name" value="GNAT"/>
    <property type="match status" value="1"/>
</dbReference>
<feature type="domain" description="N-acetyltransferase" evidence="3">
    <location>
        <begin position="8"/>
        <end position="178"/>
    </location>
</feature>
<name>A0A3B0RWM7_9ZZZZ</name>